<dbReference type="OrthoDB" id="8794567at2"/>
<dbReference type="GO" id="GO:0044010">
    <property type="term" value="P:single-species biofilm formation"/>
    <property type="evidence" value="ECO:0007669"/>
    <property type="project" value="TreeGrafter"/>
</dbReference>
<dbReference type="InterPro" id="IPR036814">
    <property type="entry name" value="YqcC-like_sf"/>
</dbReference>
<dbReference type="Pfam" id="PF04287">
    <property type="entry name" value="DUF446"/>
    <property type="match status" value="1"/>
</dbReference>
<dbReference type="RefSeq" id="WP_085758687.1">
    <property type="nucleotide sequence ID" value="NZ_CP019343.1"/>
</dbReference>
<proteinExistence type="predicted"/>
<sequence>MSKAVELSSLLMDVEAQLRQLGLWQTEAPSAEALASTEPFCIDTLSFPQWLQFIFLARLYSMISLQQALPTSCSIAPMADEYFKSSEHNVTALLAILEQIDQLLSS</sequence>
<reference evidence="2 3" key="1">
    <citation type="submission" date="2016-11" db="EMBL/GenBank/DDBJ databases">
        <title>Trade-off between light-utilization and light-protection in marine flavobacteria.</title>
        <authorList>
            <person name="Kumagai Y."/>
        </authorList>
    </citation>
    <scope>NUCLEOTIDE SEQUENCE [LARGE SCALE GENOMIC DNA]</scope>
    <source>
        <strain evidence="2 3">NBRC 107125</strain>
    </source>
</reference>
<evidence type="ECO:0000313" key="3">
    <source>
        <dbReference type="Proteomes" id="UP000193450"/>
    </source>
</evidence>
<dbReference type="InterPro" id="IPR007384">
    <property type="entry name" value="UCP006257"/>
</dbReference>
<dbReference type="InterPro" id="IPR023376">
    <property type="entry name" value="YqcC-like_dom"/>
</dbReference>
<dbReference type="STRING" id="716816.BST96_10660"/>
<dbReference type="PANTHER" id="PTHR39586">
    <property type="entry name" value="CYTOPLASMIC PROTEIN-RELATED"/>
    <property type="match status" value="1"/>
</dbReference>
<keyword evidence="3" id="KW-1185">Reference proteome</keyword>
<name>A0A1X9NBK0_9GAMM</name>
<dbReference type="Proteomes" id="UP000193450">
    <property type="component" value="Chromosome"/>
</dbReference>
<protein>
    <submittedName>
        <fullName evidence="2">Pseudouridine synthase</fullName>
    </submittedName>
</protein>
<dbReference type="SUPFAM" id="SSF158452">
    <property type="entry name" value="YqcC-like"/>
    <property type="match status" value="1"/>
</dbReference>
<feature type="domain" description="YqcC-like" evidence="1">
    <location>
        <begin position="7"/>
        <end position="103"/>
    </location>
</feature>
<organism evidence="2 3">
    <name type="scientific">Oceanicoccus sagamiensis</name>
    <dbReference type="NCBI Taxonomy" id="716816"/>
    <lineage>
        <taxon>Bacteria</taxon>
        <taxon>Pseudomonadati</taxon>
        <taxon>Pseudomonadota</taxon>
        <taxon>Gammaproteobacteria</taxon>
        <taxon>Cellvibrionales</taxon>
        <taxon>Spongiibacteraceae</taxon>
        <taxon>Oceanicoccus</taxon>
    </lineage>
</organism>
<dbReference type="EMBL" id="CP019343">
    <property type="protein sequence ID" value="ARN74541.1"/>
    <property type="molecule type" value="Genomic_DNA"/>
</dbReference>
<evidence type="ECO:0000259" key="1">
    <source>
        <dbReference type="Pfam" id="PF04287"/>
    </source>
</evidence>
<dbReference type="KEGG" id="osg:BST96_10660"/>
<evidence type="ECO:0000313" key="2">
    <source>
        <dbReference type="EMBL" id="ARN74541.1"/>
    </source>
</evidence>
<gene>
    <name evidence="2" type="ORF">BST96_10660</name>
</gene>
<dbReference type="AlphaFoldDB" id="A0A1X9NBK0"/>
<dbReference type="PIRSF" id="PIRSF006257">
    <property type="entry name" value="UCP006257"/>
    <property type="match status" value="1"/>
</dbReference>
<dbReference type="Gene3D" id="1.20.1440.40">
    <property type="entry name" value="YqcC-like"/>
    <property type="match status" value="1"/>
</dbReference>
<accession>A0A1X9NBK0</accession>
<dbReference type="PANTHER" id="PTHR39586:SF1">
    <property type="entry name" value="CYTOPLASMIC PROTEIN"/>
    <property type="match status" value="1"/>
</dbReference>